<dbReference type="EMBL" id="JAFDVH010000023">
    <property type="protein sequence ID" value="KAG7456324.1"/>
    <property type="molecule type" value="Genomic_DNA"/>
</dbReference>
<evidence type="ECO:0000313" key="1">
    <source>
        <dbReference type="EMBL" id="KAG7456324.1"/>
    </source>
</evidence>
<comment type="caution">
    <text evidence="1">The sequence shown here is derived from an EMBL/GenBank/DDBJ whole genome shotgun (WGS) entry which is preliminary data.</text>
</comment>
<dbReference type="AlphaFoldDB" id="A0A9D3PBD4"/>
<proteinExistence type="predicted"/>
<keyword evidence="2" id="KW-1185">Reference proteome</keyword>
<reference evidence="1" key="1">
    <citation type="submission" date="2021-01" db="EMBL/GenBank/DDBJ databases">
        <authorList>
            <person name="Zahm M."/>
            <person name="Roques C."/>
            <person name="Cabau C."/>
            <person name="Klopp C."/>
            <person name="Donnadieu C."/>
            <person name="Jouanno E."/>
            <person name="Lampietro C."/>
            <person name="Louis A."/>
            <person name="Herpin A."/>
            <person name="Echchiki A."/>
            <person name="Berthelot C."/>
            <person name="Parey E."/>
            <person name="Roest-Crollius H."/>
            <person name="Braasch I."/>
            <person name="Postlethwait J."/>
            <person name="Bobe J."/>
            <person name="Montfort J."/>
            <person name="Bouchez O."/>
            <person name="Begum T."/>
            <person name="Mejri S."/>
            <person name="Adams A."/>
            <person name="Chen W.-J."/>
            <person name="Guiguen Y."/>
        </authorList>
    </citation>
    <scope>NUCLEOTIDE SEQUENCE</scope>
    <source>
        <strain evidence="1">YG-15Mar2019-1</strain>
        <tissue evidence="1">Brain</tissue>
    </source>
</reference>
<evidence type="ECO:0000313" key="2">
    <source>
        <dbReference type="Proteomes" id="UP001046870"/>
    </source>
</evidence>
<protein>
    <submittedName>
        <fullName evidence="1">Uncharacterized protein</fullName>
    </submittedName>
</protein>
<accession>A0A9D3PBD4</accession>
<sequence>MGLTGKHTFRGLRTSVVSHVSRHFKTKDLSPGQRKRITRAICHSEQVINKIYAPLNTVEEAAEMRALQLAAIAESPDSKQVRP</sequence>
<name>A0A9D3PBD4_MEGAT</name>
<organism evidence="1 2">
    <name type="scientific">Megalops atlanticus</name>
    <name type="common">Tarpon</name>
    <name type="synonym">Clupea gigantea</name>
    <dbReference type="NCBI Taxonomy" id="7932"/>
    <lineage>
        <taxon>Eukaryota</taxon>
        <taxon>Metazoa</taxon>
        <taxon>Chordata</taxon>
        <taxon>Craniata</taxon>
        <taxon>Vertebrata</taxon>
        <taxon>Euteleostomi</taxon>
        <taxon>Actinopterygii</taxon>
        <taxon>Neopterygii</taxon>
        <taxon>Teleostei</taxon>
        <taxon>Elopiformes</taxon>
        <taxon>Megalopidae</taxon>
        <taxon>Megalops</taxon>
    </lineage>
</organism>
<dbReference type="Proteomes" id="UP001046870">
    <property type="component" value="Chromosome 23"/>
</dbReference>
<gene>
    <name evidence="1" type="ORF">MATL_G00250920</name>
</gene>